<dbReference type="Gene3D" id="2.40.50.220">
    <property type="entry name" value="EutN/Ccml"/>
    <property type="match status" value="1"/>
</dbReference>
<dbReference type="SUPFAM" id="SSF159133">
    <property type="entry name" value="EutN/CcmL-like"/>
    <property type="match status" value="1"/>
</dbReference>
<dbReference type="InterPro" id="IPR036677">
    <property type="entry name" value="EutN_CcmL_sf"/>
</dbReference>
<gene>
    <name evidence="3" type="primary">ccmL_2</name>
    <name evidence="3" type="ORF">ETAA8_50780</name>
</gene>
<evidence type="ECO:0000313" key="4">
    <source>
        <dbReference type="Proteomes" id="UP000315017"/>
    </source>
</evidence>
<keyword evidence="2" id="KW-1283">Bacterial microcompartment</keyword>
<dbReference type="Pfam" id="PF03319">
    <property type="entry name" value="EutN_CcmL"/>
    <property type="match status" value="1"/>
</dbReference>
<dbReference type="PANTHER" id="PTHR36539:SF1">
    <property type="entry name" value="BACTERIAL MICROCOMPARTMENT SHELL VERTEX PROTEIN EUTN"/>
    <property type="match status" value="1"/>
</dbReference>
<reference evidence="3 4" key="1">
    <citation type="submission" date="2019-02" db="EMBL/GenBank/DDBJ databases">
        <title>Deep-cultivation of Planctomycetes and their phenomic and genomic characterization uncovers novel biology.</title>
        <authorList>
            <person name="Wiegand S."/>
            <person name="Jogler M."/>
            <person name="Boedeker C."/>
            <person name="Pinto D."/>
            <person name="Vollmers J."/>
            <person name="Rivas-Marin E."/>
            <person name="Kohn T."/>
            <person name="Peeters S.H."/>
            <person name="Heuer A."/>
            <person name="Rast P."/>
            <person name="Oberbeckmann S."/>
            <person name="Bunk B."/>
            <person name="Jeske O."/>
            <person name="Meyerdierks A."/>
            <person name="Storesund J.E."/>
            <person name="Kallscheuer N."/>
            <person name="Luecker S."/>
            <person name="Lage O.M."/>
            <person name="Pohl T."/>
            <person name="Merkel B.J."/>
            <person name="Hornburger P."/>
            <person name="Mueller R.-W."/>
            <person name="Bruemmer F."/>
            <person name="Labrenz M."/>
            <person name="Spormann A.M."/>
            <person name="Op den Camp H."/>
            <person name="Overmann J."/>
            <person name="Amann R."/>
            <person name="Jetten M.S.M."/>
            <person name="Mascher T."/>
            <person name="Medema M.H."/>
            <person name="Devos D.P."/>
            <person name="Kaster A.-K."/>
            <person name="Ovreas L."/>
            <person name="Rohde M."/>
            <person name="Galperin M.Y."/>
            <person name="Jogler C."/>
        </authorList>
    </citation>
    <scope>NUCLEOTIDE SEQUENCE [LARGE SCALE GENOMIC DNA]</scope>
    <source>
        <strain evidence="3 4">ETA_A8</strain>
    </source>
</reference>
<sequence length="98" mass="10639">MRIAKVVGTVTMSTQHPTMQGARLRLIVPLSLAELRDGIDPQADEIVAWDELGAGIGSLVAISEGAEAAQPFRPNYKPIDVYISAILDQVDIDQKLLR</sequence>
<dbReference type="OrthoDB" id="281843at2"/>
<keyword evidence="4" id="KW-1185">Reference proteome</keyword>
<dbReference type="RefSeq" id="WP_145094613.1">
    <property type="nucleotide sequence ID" value="NZ_CP036274.1"/>
</dbReference>
<name>A0A517YIA2_9BACT</name>
<proteinExistence type="predicted"/>
<dbReference type="AlphaFoldDB" id="A0A517YIA2"/>
<comment type="subcellular location">
    <subcellularLocation>
        <location evidence="1">Bacterial microcompartment</location>
    </subcellularLocation>
</comment>
<dbReference type="PANTHER" id="PTHR36539">
    <property type="entry name" value="ETHANOLAMINE UTILIZATION PROTEIN EUTN"/>
    <property type="match status" value="1"/>
</dbReference>
<dbReference type="KEGG" id="aagg:ETAA8_50780"/>
<evidence type="ECO:0000256" key="2">
    <source>
        <dbReference type="ARBA" id="ARBA00024446"/>
    </source>
</evidence>
<dbReference type="PROSITE" id="PS51932">
    <property type="entry name" value="BMV"/>
    <property type="match status" value="1"/>
</dbReference>
<dbReference type="EMBL" id="CP036274">
    <property type="protein sequence ID" value="QDU29960.1"/>
    <property type="molecule type" value="Genomic_DNA"/>
</dbReference>
<evidence type="ECO:0000313" key="3">
    <source>
        <dbReference type="EMBL" id="QDU29960.1"/>
    </source>
</evidence>
<accession>A0A517YIA2</accession>
<dbReference type="GO" id="GO:0031469">
    <property type="term" value="C:bacterial microcompartment"/>
    <property type="evidence" value="ECO:0007669"/>
    <property type="project" value="UniProtKB-SubCell"/>
</dbReference>
<evidence type="ECO:0000256" key="1">
    <source>
        <dbReference type="ARBA" id="ARBA00024322"/>
    </source>
</evidence>
<protein>
    <submittedName>
        <fullName evidence="3">Carbon dioxide concentrating mechanism protein CcmL</fullName>
    </submittedName>
</protein>
<dbReference type="InterPro" id="IPR004992">
    <property type="entry name" value="EutN_CcmL"/>
</dbReference>
<dbReference type="Proteomes" id="UP000315017">
    <property type="component" value="Chromosome"/>
</dbReference>
<dbReference type="CDD" id="cd01614">
    <property type="entry name" value="EutN_CcmL"/>
    <property type="match status" value="1"/>
</dbReference>
<organism evidence="3 4">
    <name type="scientific">Anatilimnocola aggregata</name>
    <dbReference type="NCBI Taxonomy" id="2528021"/>
    <lineage>
        <taxon>Bacteria</taxon>
        <taxon>Pseudomonadati</taxon>
        <taxon>Planctomycetota</taxon>
        <taxon>Planctomycetia</taxon>
        <taxon>Pirellulales</taxon>
        <taxon>Pirellulaceae</taxon>
        <taxon>Anatilimnocola</taxon>
    </lineage>
</organism>